<dbReference type="PANTHER" id="PTHR20941:SF1">
    <property type="entry name" value="FOLIC ACID SYNTHESIS PROTEIN FOL1"/>
    <property type="match status" value="1"/>
</dbReference>
<evidence type="ECO:0000256" key="4">
    <source>
        <dbReference type="ARBA" id="ARBA00012458"/>
    </source>
</evidence>
<organism evidence="11 12">
    <name type="scientific">Glaciimonas immobilis</name>
    <dbReference type="NCBI Taxonomy" id="728004"/>
    <lineage>
        <taxon>Bacteria</taxon>
        <taxon>Pseudomonadati</taxon>
        <taxon>Pseudomonadota</taxon>
        <taxon>Betaproteobacteria</taxon>
        <taxon>Burkholderiales</taxon>
        <taxon>Oxalobacteraceae</taxon>
        <taxon>Glaciimonas</taxon>
    </lineage>
</organism>
<sequence length="282" mass="30342">MQQYFQCGRYRLPLGTPNARPLVMGILNVTPDSFSDGGRFFSLEFALSHAEQMIADGVDIIDIGAESSRPGSPALSLSEELDRLMPVIYALRDCGKPLSIDTYKPAVMREALAAGVDLINDINAFQADGALDAVKDGDCGLCVMHMQGQPQTMQDRPAYNDVLAQVSTFLQGRVEIMEMAGVDRSRICIDPGFGFGKTLAHNLVLFENIGLMQNSLDLPLLAGISRKTMVGDLTGKPIERRLAGSLAAALVAAAQGAKIIRVHDVTETVDALAVWHAGKVKI</sequence>
<comment type="pathway">
    <text evidence="3 9">Cofactor biosynthesis; tetrahydrofolate biosynthesis; 7,8-dihydrofolate from 2-amino-4-hydroxy-6-hydroxymethyl-7,8-dihydropteridine diphosphate and 4-aminobenzoate: step 1/2.</text>
</comment>
<gene>
    <name evidence="11" type="ORF">HNR39_000675</name>
</gene>
<evidence type="ECO:0000256" key="8">
    <source>
        <dbReference type="ARBA" id="ARBA00022909"/>
    </source>
</evidence>
<dbReference type="Pfam" id="PF00809">
    <property type="entry name" value="Pterin_bind"/>
    <property type="match status" value="1"/>
</dbReference>
<dbReference type="Proteomes" id="UP000571084">
    <property type="component" value="Unassembled WGS sequence"/>
</dbReference>
<dbReference type="PROSITE" id="PS00792">
    <property type="entry name" value="DHPS_1"/>
    <property type="match status" value="1"/>
</dbReference>
<dbReference type="PANTHER" id="PTHR20941">
    <property type="entry name" value="FOLATE SYNTHESIS PROTEINS"/>
    <property type="match status" value="1"/>
</dbReference>
<dbReference type="Gene3D" id="3.20.20.20">
    <property type="entry name" value="Dihydropteroate synthase-like"/>
    <property type="match status" value="1"/>
</dbReference>
<keyword evidence="6 9" id="KW-0479">Metal-binding</keyword>
<evidence type="ECO:0000259" key="10">
    <source>
        <dbReference type="PROSITE" id="PS50972"/>
    </source>
</evidence>
<dbReference type="GO" id="GO:0046872">
    <property type="term" value="F:metal ion binding"/>
    <property type="evidence" value="ECO:0007669"/>
    <property type="project" value="UniProtKB-KW"/>
</dbReference>
<keyword evidence="8 9" id="KW-0289">Folate biosynthesis</keyword>
<dbReference type="GO" id="GO:0005829">
    <property type="term" value="C:cytosol"/>
    <property type="evidence" value="ECO:0007669"/>
    <property type="project" value="TreeGrafter"/>
</dbReference>
<evidence type="ECO:0000256" key="7">
    <source>
        <dbReference type="ARBA" id="ARBA00022842"/>
    </source>
</evidence>
<dbReference type="InterPro" id="IPR011005">
    <property type="entry name" value="Dihydropteroate_synth-like_sf"/>
</dbReference>
<dbReference type="GO" id="GO:0046654">
    <property type="term" value="P:tetrahydrofolate biosynthetic process"/>
    <property type="evidence" value="ECO:0007669"/>
    <property type="project" value="UniProtKB-UniPathway"/>
</dbReference>
<dbReference type="InterPro" id="IPR000489">
    <property type="entry name" value="Pterin-binding_dom"/>
</dbReference>
<dbReference type="PROSITE" id="PS50972">
    <property type="entry name" value="PTERIN_BINDING"/>
    <property type="match status" value="1"/>
</dbReference>
<feature type="domain" description="Pterin-binding" evidence="10">
    <location>
        <begin position="21"/>
        <end position="273"/>
    </location>
</feature>
<comment type="cofactor">
    <cofactor evidence="2 9">
        <name>Mg(2+)</name>
        <dbReference type="ChEBI" id="CHEBI:18420"/>
    </cofactor>
</comment>
<comment type="similarity">
    <text evidence="9">Belongs to the DHPS family.</text>
</comment>
<comment type="catalytic activity">
    <reaction evidence="1">
        <text>(7,8-dihydropterin-6-yl)methyl diphosphate + 4-aminobenzoate = 7,8-dihydropteroate + diphosphate</text>
        <dbReference type="Rhea" id="RHEA:19949"/>
        <dbReference type="ChEBI" id="CHEBI:17836"/>
        <dbReference type="ChEBI" id="CHEBI:17839"/>
        <dbReference type="ChEBI" id="CHEBI:33019"/>
        <dbReference type="ChEBI" id="CHEBI:72950"/>
        <dbReference type="EC" id="2.5.1.15"/>
    </reaction>
</comment>
<dbReference type="GO" id="GO:0046656">
    <property type="term" value="P:folic acid biosynthetic process"/>
    <property type="evidence" value="ECO:0007669"/>
    <property type="project" value="UniProtKB-KW"/>
</dbReference>
<dbReference type="SUPFAM" id="SSF51717">
    <property type="entry name" value="Dihydropteroate synthetase-like"/>
    <property type="match status" value="1"/>
</dbReference>
<dbReference type="EC" id="2.5.1.15" evidence="4 9"/>
<dbReference type="NCBIfam" id="TIGR01496">
    <property type="entry name" value="DHPS"/>
    <property type="match status" value="1"/>
</dbReference>
<dbReference type="UniPathway" id="UPA00077">
    <property type="reaction ID" value="UER00156"/>
</dbReference>
<accession>A0A840RMH2</accession>
<dbReference type="InterPro" id="IPR006390">
    <property type="entry name" value="DHP_synth_dom"/>
</dbReference>
<dbReference type="EMBL" id="JACHHQ010000001">
    <property type="protein sequence ID" value="MBB5198865.1"/>
    <property type="molecule type" value="Genomic_DNA"/>
</dbReference>
<keyword evidence="7 9" id="KW-0460">Magnesium</keyword>
<evidence type="ECO:0000313" key="12">
    <source>
        <dbReference type="Proteomes" id="UP000571084"/>
    </source>
</evidence>
<evidence type="ECO:0000256" key="9">
    <source>
        <dbReference type="RuleBase" id="RU361205"/>
    </source>
</evidence>
<proteinExistence type="inferred from homology"/>
<comment type="function">
    <text evidence="9">Catalyzes the condensation of para-aminobenzoate (pABA) with 6-hydroxymethyl-7,8-dihydropterin diphosphate (DHPt-PP) to form 7,8-dihydropteroate (H2Pte), the immediate precursor of folate derivatives.</text>
</comment>
<keyword evidence="12" id="KW-1185">Reference proteome</keyword>
<evidence type="ECO:0000256" key="1">
    <source>
        <dbReference type="ARBA" id="ARBA00000012"/>
    </source>
</evidence>
<keyword evidence="5 9" id="KW-0808">Transferase</keyword>
<dbReference type="RefSeq" id="WP_168053111.1">
    <property type="nucleotide sequence ID" value="NZ_JAAOZT010000002.1"/>
</dbReference>
<dbReference type="PROSITE" id="PS00793">
    <property type="entry name" value="DHPS_2"/>
    <property type="match status" value="1"/>
</dbReference>
<protein>
    <recommendedName>
        <fullName evidence="4 9">Dihydropteroate synthase</fullName>
        <shortName evidence="9">DHPS</shortName>
        <ecNumber evidence="4 9">2.5.1.15</ecNumber>
    </recommendedName>
    <alternativeName>
        <fullName evidence="9">Dihydropteroate pyrophosphorylase</fullName>
    </alternativeName>
</protein>
<dbReference type="AlphaFoldDB" id="A0A840RMH2"/>
<evidence type="ECO:0000313" key="11">
    <source>
        <dbReference type="EMBL" id="MBB5198865.1"/>
    </source>
</evidence>
<evidence type="ECO:0000256" key="2">
    <source>
        <dbReference type="ARBA" id="ARBA00001946"/>
    </source>
</evidence>
<evidence type="ECO:0000256" key="6">
    <source>
        <dbReference type="ARBA" id="ARBA00022723"/>
    </source>
</evidence>
<reference evidence="11 12" key="1">
    <citation type="submission" date="2020-08" db="EMBL/GenBank/DDBJ databases">
        <title>Genomic Encyclopedia of Type Strains, Phase IV (KMG-IV): sequencing the most valuable type-strain genomes for metagenomic binning, comparative biology and taxonomic classification.</title>
        <authorList>
            <person name="Goeker M."/>
        </authorList>
    </citation>
    <scope>NUCLEOTIDE SEQUENCE [LARGE SCALE GENOMIC DNA]</scope>
    <source>
        <strain evidence="11 12">DSM 23240</strain>
    </source>
</reference>
<dbReference type="GO" id="GO:0004156">
    <property type="term" value="F:dihydropteroate synthase activity"/>
    <property type="evidence" value="ECO:0007669"/>
    <property type="project" value="UniProtKB-EC"/>
</dbReference>
<name>A0A840RMH2_9BURK</name>
<comment type="caution">
    <text evidence="11">The sequence shown here is derived from an EMBL/GenBank/DDBJ whole genome shotgun (WGS) entry which is preliminary data.</text>
</comment>
<dbReference type="InterPro" id="IPR045031">
    <property type="entry name" value="DHP_synth-like"/>
</dbReference>
<dbReference type="CDD" id="cd00739">
    <property type="entry name" value="DHPS"/>
    <property type="match status" value="1"/>
</dbReference>
<evidence type="ECO:0000256" key="3">
    <source>
        <dbReference type="ARBA" id="ARBA00004763"/>
    </source>
</evidence>
<evidence type="ECO:0000256" key="5">
    <source>
        <dbReference type="ARBA" id="ARBA00022679"/>
    </source>
</evidence>